<evidence type="ECO:0000313" key="2">
    <source>
        <dbReference type="Proteomes" id="UP000826195"/>
    </source>
</evidence>
<dbReference type="EMBL" id="JAHXZJ010002609">
    <property type="protein sequence ID" value="KAH0539320.1"/>
    <property type="molecule type" value="Genomic_DNA"/>
</dbReference>
<dbReference type="AlphaFoldDB" id="A0AAV7HYH8"/>
<dbReference type="Proteomes" id="UP000826195">
    <property type="component" value="Unassembled WGS sequence"/>
</dbReference>
<proteinExistence type="predicted"/>
<name>A0AAV7HYH8_COTGL</name>
<organism evidence="1 2">
    <name type="scientific">Cotesia glomerata</name>
    <name type="common">Lepidopteran parasitic wasp</name>
    <name type="synonym">Apanteles glomeratus</name>
    <dbReference type="NCBI Taxonomy" id="32391"/>
    <lineage>
        <taxon>Eukaryota</taxon>
        <taxon>Metazoa</taxon>
        <taxon>Ecdysozoa</taxon>
        <taxon>Arthropoda</taxon>
        <taxon>Hexapoda</taxon>
        <taxon>Insecta</taxon>
        <taxon>Pterygota</taxon>
        <taxon>Neoptera</taxon>
        <taxon>Endopterygota</taxon>
        <taxon>Hymenoptera</taxon>
        <taxon>Apocrita</taxon>
        <taxon>Ichneumonoidea</taxon>
        <taxon>Braconidae</taxon>
        <taxon>Microgastrinae</taxon>
        <taxon>Cotesia</taxon>
    </lineage>
</organism>
<evidence type="ECO:0000313" key="1">
    <source>
        <dbReference type="EMBL" id="KAH0539320.1"/>
    </source>
</evidence>
<reference evidence="1 2" key="1">
    <citation type="journal article" date="2021" name="J. Hered.">
        <title>A chromosome-level genome assembly of the parasitoid wasp, Cotesia glomerata (Hymenoptera: Braconidae).</title>
        <authorList>
            <person name="Pinto B.J."/>
            <person name="Weis J.J."/>
            <person name="Gamble T."/>
            <person name="Ode P.J."/>
            <person name="Paul R."/>
            <person name="Zaspel J.M."/>
        </authorList>
    </citation>
    <scope>NUCLEOTIDE SEQUENCE [LARGE SCALE GENOMIC DNA]</scope>
    <source>
        <strain evidence="1">CgM1</strain>
    </source>
</reference>
<accession>A0AAV7HYH8</accession>
<protein>
    <submittedName>
        <fullName evidence="1">Uncharacterized protein</fullName>
    </submittedName>
</protein>
<gene>
    <name evidence="1" type="ORF">KQX54_003974</name>
</gene>
<sequence>MSIYNLVHEGNDDGVILMRRNHNMIDMSSIAGRNVHVFRGRCRKAYCRAKMFYGLTQVRDSWVDDKRDLWWVYIERIDDDGLLASATGSSSNPERKLDSFKMFNWEDIVLPGVSVFSWFVKKDVITFDNFEMDSSLMLLFTFFNL</sequence>
<keyword evidence="2" id="KW-1185">Reference proteome</keyword>
<comment type="caution">
    <text evidence="1">The sequence shown here is derived from an EMBL/GenBank/DDBJ whole genome shotgun (WGS) entry which is preliminary data.</text>
</comment>